<evidence type="ECO:0000313" key="2">
    <source>
        <dbReference type="Proteomes" id="UP000507470"/>
    </source>
</evidence>
<organism evidence="1 2">
    <name type="scientific">Mytilus coruscus</name>
    <name type="common">Sea mussel</name>
    <dbReference type="NCBI Taxonomy" id="42192"/>
    <lineage>
        <taxon>Eukaryota</taxon>
        <taxon>Metazoa</taxon>
        <taxon>Spiralia</taxon>
        <taxon>Lophotrochozoa</taxon>
        <taxon>Mollusca</taxon>
        <taxon>Bivalvia</taxon>
        <taxon>Autobranchia</taxon>
        <taxon>Pteriomorphia</taxon>
        <taxon>Mytilida</taxon>
        <taxon>Mytiloidea</taxon>
        <taxon>Mytilidae</taxon>
        <taxon>Mytilinae</taxon>
        <taxon>Mytilus</taxon>
    </lineage>
</organism>
<proteinExistence type="predicted"/>
<dbReference type="AlphaFoldDB" id="A0A6J8E1M2"/>
<gene>
    <name evidence="1" type="ORF">MCOR_47475</name>
</gene>
<evidence type="ECO:0008006" key="3">
    <source>
        <dbReference type="Google" id="ProtNLM"/>
    </source>
</evidence>
<name>A0A6J8E1M2_MYTCO</name>
<dbReference type="OrthoDB" id="10465500at2759"/>
<dbReference type="Proteomes" id="UP000507470">
    <property type="component" value="Unassembled WGS sequence"/>
</dbReference>
<reference evidence="1 2" key="1">
    <citation type="submission" date="2020-06" db="EMBL/GenBank/DDBJ databases">
        <authorList>
            <person name="Li R."/>
            <person name="Bekaert M."/>
        </authorList>
    </citation>
    <scope>NUCLEOTIDE SEQUENCE [LARGE SCALE GENOMIC DNA]</scope>
    <source>
        <strain evidence="2">wild</strain>
    </source>
</reference>
<evidence type="ECO:0000313" key="1">
    <source>
        <dbReference type="EMBL" id="CAC5414724.1"/>
    </source>
</evidence>
<sequence length="477" mass="54236">MDNAESDDHLRVFKCLVDTGADVLRNAVETKLLHNNTICFEQYLDNNKHNFYHQFEKHRSKPCCSGNPHSCSVNGIMDKKIFYKMYKQTAQIDKHQCLDRFEIRPGITVEDLDLSDLNFFLWNSKTLSTQEENSLKAIMSSRSAICHPPSSQSYSINELKSIWISLENDILVFAVPFRYKKIVKREIRTLRDNKLSTTDSAQIMDEIRTALKETNDDLKNCIIDGNNRTKFAIDAKMSESENRVCQNVSRSQDMVAVKLNEVVKDTNTNFVCLMESSRKLLEGLQTVIGLLGKQNVKVVGNPELIEQLTEASAAQEIFITSEVNQTCLTKDKEKKVIENLPSEIHILPGNNNKPDTSEKQTLQLIAKKVNSILIELRATPSVFKSVQTLKSAILTLVQSIQFAGGIDVEIEDTVTVNLKFESPLTKHQIAVVKCFFMNAWTDENNDKQWTNEHLLVLSTEEALRNNQRETISQQGKS</sequence>
<accession>A0A6J8E1M2</accession>
<dbReference type="EMBL" id="CACVKT020008353">
    <property type="protein sequence ID" value="CAC5414724.1"/>
    <property type="molecule type" value="Genomic_DNA"/>
</dbReference>
<keyword evidence="2" id="KW-1185">Reference proteome</keyword>
<protein>
    <recommendedName>
        <fullName evidence="3">DZIP3-like HEPN domain-containing protein</fullName>
    </recommendedName>
</protein>